<dbReference type="AlphaFoldDB" id="A0A4U8W7Z8"/>
<evidence type="ECO:0000313" key="3">
    <source>
        <dbReference type="Proteomes" id="UP000290439"/>
    </source>
</evidence>
<dbReference type="InterPro" id="IPR036170">
    <property type="entry name" value="YezG-like_sf"/>
</dbReference>
<protein>
    <submittedName>
        <fullName evidence="2">Uncharacterized protein</fullName>
    </submittedName>
</protein>
<dbReference type="EMBL" id="LR215973">
    <property type="protein sequence ID" value="VFA97768.1"/>
    <property type="molecule type" value="Genomic_DNA"/>
</dbReference>
<feature type="region of interest" description="Disordered" evidence="1">
    <location>
        <begin position="471"/>
        <end position="490"/>
    </location>
</feature>
<reference evidence="2 3" key="1">
    <citation type="submission" date="2019-02" db="EMBL/GenBank/DDBJ databases">
        <authorList>
            <consortium name="Pathogen Informatics"/>
        </authorList>
    </citation>
    <scope>NUCLEOTIDE SEQUENCE [LARGE SCALE GENOMIC DNA]</scope>
    <source>
        <strain evidence="2 3">3012STDY6756504</strain>
    </source>
</reference>
<gene>
    <name evidence="2" type="ORF">NCTC10797_01532</name>
</gene>
<sequence length="490" mass="53416">MAGESTALTMDHPVVRALTAQAPVGWERLDAVFVMTVSDHIASIVYSDRSRVKPVEPSELVVEAVRDLRAKTAAGSGDLWWRMSLALTSAGICEVDYDYGADPFPECRLLAPQAYAADLAAFPRARIPLWLSAYLRHDDRQRRTAHQAVRQARRDRVAEVWPVLAEKEFPPFPVLWARWATIAAAFTAVRSEWGPRMAPWTALFEGASGAGATLCALPHRRAVLSGGVPDAPALAVAYNEGAAMPDLYAGAPDWVADPVLNQRAADGLLSFCYWWDAGRWYRGQSPPAKDCAQALPGVWTAETVRDLVTELIVDAGGHVREQAAAALVSAAEAGKVTPALLMEVFGDGERFDADGAWHQYTLAGVVATAPEEQMPAERALKLVREYITGRGLDTTGYPLAELVAERFSVGWLVYAPVPVGTIAIDRAVFYVADDGTLEHSSSSVTPAEFIAEFERQFTDRHSLEEGCRWITGSAKEPDRRTTRSVTESPI</sequence>
<proteinExistence type="predicted"/>
<dbReference type="SUPFAM" id="SSF160424">
    <property type="entry name" value="BH3703-like"/>
    <property type="match status" value="1"/>
</dbReference>
<dbReference type="Proteomes" id="UP000290439">
    <property type="component" value="Chromosome"/>
</dbReference>
<evidence type="ECO:0000256" key="1">
    <source>
        <dbReference type="SAM" id="MobiDB-lite"/>
    </source>
</evidence>
<name>A0A4U8W7Z8_9NOCA</name>
<organism evidence="2 3">
    <name type="scientific">Nocardia cyriacigeorgica</name>
    <dbReference type="NCBI Taxonomy" id="135487"/>
    <lineage>
        <taxon>Bacteria</taxon>
        <taxon>Bacillati</taxon>
        <taxon>Actinomycetota</taxon>
        <taxon>Actinomycetes</taxon>
        <taxon>Mycobacteriales</taxon>
        <taxon>Nocardiaceae</taxon>
        <taxon>Nocardia</taxon>
    </lineage>
</organism>
<accession>A0A4U8W7Z8</accession>
<evidence type="ECO:0000313" key="2">
    <source>
        <dbReference type="EMBL" id="VFA97768.1"/>
    </source>
</evidence>